<comment type="caution">
    <text evidence="3">The sequence shown here is derived from an EMBL/GenBank/DDBJ whole genome shotgun (WGS) entry which is preliminary data.</text>
</comment>
<dbReference type="GeneID" id="8618370"/>
<feature type="region of interest" description="Disordered" evidence="1">
    <location>
        <begin position="294"/>
        <end position="383"/>
    </location>
</feature>
<dbReference type="PhylomeDB" id="Q559Y6"/>
<feature type="compositionally biased region" description="Polar residues" evidence="1">
    <location>
        <begin position="351"/>
        <end position="367"/>
    </location>
</feature>
<dbReference type="PANTHER" id="PTHR31635:SF196">
    <property type="entry name" value="REVERSE TRANSCRIPTASE DOMAIN-CONTAINING PROTEIN-RELATED"/>
    <property type="match status" value="1"/>
</dbReference>
<dbReference type="PROSITE" id="PS50878">
    <property type="entry name" value="RT_POL"/>
    <property type="match status" value="1"/>
</dbReference>
<evidence type="ECO:0000313" key="3">
    <source>
        <dbReference type="EMBL" id="EAL71352.1"/>
    </source>
</evidence>
<evidence type="ECO:0000313" key="4">
    <source>
        <dbReference type="Proteomes" id="UP000002195"/>
    </source>
</evidence>
<dbReference type="dictyBase" id="DDB_G0272400"/>
<accession>Q559Y6</accession>
<evidence type="ECO:0000256" key="1">
    <source>
        <dbReference type="SAM" id="MobiDB-lite"/>
    </source>
</evidence>
<dbReference type="InParanoid" id="Q559Y6"/>
<dbReference type="InterPro" id="IPR000477">
    <property type="entry name" value="RT_dom"/>
</dbReference>
<dbReference type="Pfam" id="PF00078">
    <property type="entry name" value="RVT_1"/>
    <property type="match status" value="1"/>
</dbReference>
<dbReference type="HOGENOM" id="CLU_352131_0_0_1"/>
<dbReference type="CDD" id="cd01650">
    <property type="entry name" value="RT_nLTR_like"/>
    <property type="match status" value="1"/>
</dbReference>
<proteinExistence type="predicted"/>
<dbReference type="AlphaFoldDB" id="Q559Y6"/>
<sequence>MEQNAKIDTPKKQTPTNQLSLNKGLDNQLDIIAPPSITRPLSFLEKNNNTINIKCYFNQPHIREELTSKDDTRIQQIHKNIHKLFEDILSPSAFKIIGATAFVNCNVDKLTSIINLQNQLALNIDKLNYRFDISSNDYAIIKTFIKTYSPKHANEAITNNLTKFTSCTSIESFTVTYSYAVAFKSYIITYHLIDHTHNIVDQKIEQPSGITRYIKAATRSVTKHKIQHAKNADMATTIKNAITNPNMNKNNQPPKNNINTPPINEIANSNRNNNSLQNSGSKAILNESLDINNQSQNNNEISHKSDSSNNNNGKNSLSMSNPTDPTIVPQKPLQSQPNKPSAPTPNPINPRRSSNALTTQPVNTGASKPSKVNLKTTPTHTHGNRLDRIYTQYNRIDPENIYTQVHQIPSSLSDHNPISTTISSPFQINKHKKRWILSPGTANDHEAINIINHLITNHNNTSTINLQIDEVEAAIKTSNPNKSPGPDGVTNAFYINHLNQVKPILTTLFNDILENPHHITTEFTEGLIHTIYQKGNPLLISNRRPITLLNTDYKIPLKVINARLLRILPFIINNNQTGFVPHRFIIDNIININELINYLKSKNLPGIITLFDFFKAFDSISHDSIKRTLIHIGIPIKLINLIHKLLSDSQAKISINGKTTRKFDIKRGVKQGDPISATLFVIVIEILARTINADNSIIGLPISPNPQIKIKFTQFADDSTTYNINYEQQQQSIKHFDNFCASTSSSLNFDKSAIIEINPHKITDKHIINNIPQSKRIPITKKDQSERVLGYFFNHRGFT</sequence>
<dbReference type="SUPFAM" id="SSF56672">
    <property type="entry name" value="DNA/RNA polymerases"/>
    <property type="match status" value="1"/>
</dbReference>
<gene>
    <name evidence="3" type="ORF">DDB_G0272400</name>
</gene>
<dbReference type="Proteomes" id="UP000002195">
    <property type="component" value="Unassembled WGS sequence"/>
</dbReference>
<feature type="compositionally biased region" description="Low complexity" evidence="1">
    <location>
        <begin position="307"/>
        <end position="321"/>
    </location>
</feature>
<dbReference type="PaxDb" id="44689-DDB0216986"/>
<dbReference type="PANTHER" id="PTHR31635">
    <property type="entry name" value="REVERSE TRANSCRIPTASE DOMAIN-CONTAINING PROTEIN-RELATED"/>
    <property type="match status" value="1"/>
</dbReference>
<name>Q559Y6_DICDI</name>
<feature type="region of interest" description="Disordered" evidence="1">
    <location>
        <begin position="243"/>
        <end position="279"/>
    </location>
</feature>
<dbReference type="KEGG" id="ddi:DDB_G0272400"/>
<dbReference type="eggNOG" id="KOG1075">
    <property type="taxonomic scope" value="Eukaryota"/>
</dbReference>
<reference evidence="3 4" key="1">
    <citation type="journal article" date="2005" name="Nature">
        <title>The genome of the social amoeba Dictyostelium discoideum.</title>
        <authorList>
            <consortium name="The Dictyostelium discoideum Sequencing Consortium"/>
            <person name="Eichinger L."/>
            <person name="Pachebat J.A."/>
            <person name="Glockner G."/>
            <person name="Rajandream M.A."/>
            <person name="Sucgang R."/>
            <person name="Berriman M."/>
            <person name="Song J."/>
            <person name="Olsen R."/>
            <person name="Szafranski K."/>
            <person name="Xu Q."/>
            <person name="Tunggal B."/>
            <person name="Kummerfeld S."/>
            <person name="Madera M."/>
            <person name="Konfortov B.A."/>
            <person name="Rivero F."/>
            <person name="Bankier A.T."/>
            <person name="Lehmann R."/>
            <person name="Hamlin N."/>
            <person name="Davies R."/>
            <person name="Gaudet P."/>
            <person name="Fey P."/>
            <person name="Pilcher K."/>
            <person name="Chen G."/>
            <person name="Saunders D."/>
            <person name="Sodergren E."/>
            <person name="Davis P."/>
            <person name="Kerhornou A."/>
            <person name="Nie X."/>
            <person name="Hall N."/>
            <person name="Anjard C."/>
            <person name="Hemphill L."/>
            <person name="Bason N."/>
            <person name="Farbrother P."/>
            <person name="Desany B."/>
            <person name="Just E."/>
            <person name="Morio T."/>
            <person name="Rost R."/>
            <person name="Churcher C."/>
            <person name="Cooper J."/>
            <person name="Haydock S."/>
            <person name="van Driessche N."/>
            <person name="Cronin A."/>
            <person name="Goodhead I."/>
            <person name="Muzny D."/>
            <person name="Mourier T."/>
            <person name="Pain A."/>
            <person name="Lu M."/>
            <person name="Harper D."/>
            <person name="Lindsay R."/>
            <person name="Hauser H."/>
            <person name="James K."/>
            <person name="Quiles M."/>
            <person name="Madan Babu M."/>
            <person name="Saito T."/>
            <person name="Buchrieser C."/>
            <person name="Wardroper A."/>
            <person name="Felder M."/>
            <person name="Thangavelu M."/>
            <person name="Johnson D."/>
            <person name="Knights A."/>
            <person name="Loulseged H."/>
            <person name="Mungall K."/>
            <person name="Oliver K."/>
            <person name="Price C."/>
            <person name="Quail M.A."/>
            <person name="Urushihara H."/>
            <person name="Hernandez J."/>
            <person name="Rabbinowitsch E."/>
            <person name="Steffen D."/>
            <person name="Sanders M."/>
            <person name="Ma J."/>
            <person name="Kohara Y."/>
            <person name="Sharp S."/>
            <person name="Simmonds M."/>
            <person name="Spiegler S."/>
            <person name="Tivey A."/>
            <person name="Sugano S."/>
            <person name="White B."/>
            <person name="Walker D."/>
            <person name="Woodward J."/>
            <person name="Winckler T."/>
            <person name="Tanaka Y."/>
            <person name="Shaulsky G."/>
            <person name="Schleicher M."/>
            <person name="Weinstock G."/>
            <person name="Rosenthal A."/>
            <person name="Cox E.C."/>
            <person name="Chisholm R.L."/>
            <person name="Gibbs R."/>
            <person name="Loomis W.F."/>
            <person name="Platzer M."/>
            <person name="Kay R.R."/>
            <person name="Williams J."/>
            <person name="Dear P.H."/>
            <person name="Noegel A.A."/>
            <person name="Barrell B."/>
            <person name="Kuspa A."/>
        </authorList>
    </citation>
    <scope>NUCLEOTIDE SEQUENCE [LARGE SCALE GENOMIC DNA]</scope>
    <source>
        <strain evidence="3 4">AX4</strain>
    </source>
</reference>
<keyword evidence="4" id="KW-1185">Reference proteome</keyword>
<feature type="domain" description="Reverse transcriptase" evidence="2">
    <location>
        <begin position="512"/>
        <end position="793"/>
    </location>
</feature>
<dbReference type="InterPro" id="IPR043502">
    <property type="entry name" value="DNA/RNA_pol_sf"/>
</dbReference>
<organism evidence="3 4">
    <name type="scientific">Dictyostelium discoideum</name>
    <name type="common">Social amoeba</name>
    <dbReference type="NCBI Taxonomy" id="44689"/>
    <lineage>
        <taxon>Eukaryota</taxon>
        <taxon>Amoebozoa</taxon>
        <taxon>Evosea</taxon>
        <taxon>Eumycetozoa</taxon>
        <taxon>Dictyostelia</taxon>
        <taxon>Dictyosteliales</taxon>
        <taxon>Dictyosteliaceae</taxon>
        <taxon>Dictyostelium</taxon>
    </lineage>
</organism>
<protein>
    <recommendedName>
        <fullName evidence="2">Reverse transcriptase domain-containing protein</fullName>
    </recommendedName>
</protein>
<evidence type="ECO:0000259" key="2">
    <source>
        <dbReference type="PROSITE" id="PS50878"/>
    </source>
</evidence>
<dbReference type="VEuPathDB" id="AmoebaDB:DDB_G0272400"/>
<dbReference type="EMBL" id="AAFI02000008">
    <property type="protein sequence ID" value="EAL71352.1"/>
    <property type="molecule type" value="Genomic_DNA"/>
</dbReference>
<dbReference type="RefSeq" id="XP_645198.1">
    <property type="nucleotide sequence ID" value="XM_640106.1"/>
</dbReference>